<accession>A0A5B0MPY1</accession>
<dbReference type="Proteomes" id="UP000324748">
    <property type="component" value="Unassembled WGS sequence"/>
</dbReference>
<proteinExistence type="predicted"/>
<comment type="caution">
    <text evidence="2">The sequence shown here is derived from an EMBL/GenBank/DDBJ whole genome shotgun (WGS) entry which is preliminary data.</text>
</comment>
<evidence type="ECO:0000313" key="5">
    <source>
        <dbReference type="Proteomes" id="UP000325313"/>
    </source>
</evidence>
<dbReference type="Proteomes" id="UP000325313">
    <property type="component" value="Unassembled WGS sequence"/>
</dbReference>
<feature type="signal peptide" evidence="1">
    <location>
        <begin position="1"/>
        <end position="18"/>
    </location>
</feature>
<evidence type="ECO:0000313" key="4">
    <source>
        <dbReference type="Proteomes" id="UP000324748"/>
    </source>
</evidence>
<dbReference type="AlphaFoldDB" id="A0A5B0MPY1"/>
<sequence>MIAFQLIFISVRFASITAGLDRAIESLNAESTKIDQEESISAIMNEMNIKGKSHKHISRASSSLGAFIYPINESVEDKPSKAEGCSRNIKHCNLDQNQIYLNKKYFKEISKCKKNICKIKTRFEENENCDRKGSG</sequence>
<keyword evidence="1" id="KW-0732">Signal</keyword>
<name>A0A5B0MPY1_PUCGR</name>
<evidence type="ECO:0000256" key="1">
    <source>
        <dbReference type="SAM" id="SignalP"/>
    </source>
</evidence>
<evidence type="ECO:0000313" key="3">
    <source>
        <dbReference type="EMBL" id="KAA1132399.1"/>
    </source>
</evidence>
<dbReference type="EMBL" id="VSWC01000144">
    <property type="protein sequence ID" value="KAA1077990.1"/>
    <property type="molecule type" value="Genomic_DNA"/>
</dbReference>
<organism evidence="2 4">
    <name type="scientific">Puccinia graminis f. sp. tritici</name>
    <dbReference type="NCBI Taxonomy" id="56615"/>
    <lineage>
        <taxon>Eukaryota</taxon>
        <taxon>Fungi</taxon>
        <taxon>Dikarya</taxon>
        <taxon>Basidiomycota</taxon>
        <taxon>Pucciniomycotina</taxon>
        <taxon>Pucciniomycetes</taxon>
        <taxon>Pucciniales</taxon>
        <taxon>Pucciniaceae</taxon>
        <taxon>Puccinia</taxon>
    </lineage>
</organism>
<feature type="chain" id="PRO_5036366165" evidence="1">
    <location>
        <begin position="19"/>
        <end position="135"/>
    </location>
</feature>
<reference evidence="4 5" key="1">
    <citation type="submission" date="2019-05" db="EMBL/GenBank/DDBJ databases">
        <title>Emergence of the Ug99 lineage of the wheat stem rust pathogen through somatic hybridization.</title>
        <authorList>
            <person name="Li F."/>
            <person name="Upadhyaya N.M."/>
            <person name="Sperschneider J."/>
            <person name="Matny O."/>
            <person name="Nguyen-Phuc H."/>
            <person name="Mago R."/>
            <person name="Raley C."/>
            <person name="Miller M.E."/>
            <person name="Silverstein K.A.T."/>
            <person name="Henningsen E."/>
            <person name="Hirsch C.D."/>
            <person name="Visser B."/>
            <person name="Pretorius Z.A."/>
            <person name="Steffenson B.J."/>
            <person name="Schwessinger B."/>
            <person name="Dodds P.N."/>
            <person name="Figueroa M."/>
        </authorList>
    </citation>
    <scope>NUCLEOTIDE SEQUENCE [LARGE SCALE GENOMIC DNA]</scope>
    <source>
        <strain evidence="2">21-0</strain>
        <strain evidence="3 5">Ug99</strain>
    </source>
</reference>
<protein>
    <submittedName>
        <fullName evidence="2">Uncharacterized protein</fullName>
    </submittedName>
</protein>
<keyword evidence="4" id="KW-1185">Reference proteome</keyword>
<dbReference type="EMBL" id="VDEP01000081">
    <property type="protein sequence ID" value="KAA1132399.1"/>
    <property type="molecule type" value="Genomic_DNA"/>
</dbReference>
<evidence type="ECO:0000313" key="2">
    <source>
        <dbReference type="EMBL" id="KAA1077990.1"/>
    </source>
</evidence>
<gene>
    <name evidence="2" type="ORF">PGT21_026094</name>
    <name evidence="3" type="ORF">PGTUg99_009589</name>
</gene>